<reference evidence="7" key="1">
    <citation type="submission" date="2020-10" db="EMBL/GenBank/DDBJ databases">
        <authorList>
            <person name="Gilroy R."/>
        </authorList>
    </citation>
    <scope>NUCLEOTIDE SEQUENCE</scope>
    <source>
        <strain evidence="7">3924</strain>
    </source>
</reference>
<dbReference type="InterPro" id="IPR050768">
    <property type="entry name" value="UPF0353/GerABKA_families"/>
</dbReference>
<dbReference type="InterPro" id="IPR024163">
    <property type="entry name" value="Aerotolerance_reg_N"/>
</dbReference>
<dbReference type="Pfam" id="PF13519">
    <property type="entry name" value="VWA_2"/>
    <property type="match status" value="1"/>
</dbReference>
<feature type="transmembrane region" description="Helical" evidence="5">
    <location>
        <begin position="309"/>
        <end position="327"/>
    </location>
</feature>
<dbReference type="PROSITE" id="PS50234">
    <property type="entry name" value="VWFA"/>
    <property type="match status" value="1"/>
</dbReference>
<evidence type="ECO:0000256" key="2">
    <source>
        <dbReference type="ARBA" id="ARBA00022692"/>
    </source>
</evidence>
<comment type="caution">
    <text evidence="7">The sequence shown here is derived from an EMBL/GenBank/DDBJ whole genome shotgun (WGS) entry which is preliminary data.</text>
</comment>
<dbReference type="Proteomes" id="UP000712007">
    <property type="component" value="Unassembled WGS sequence"/>
</dbReference>
<keyword evidence="2 5" id="KW-0812">Transmembrane</keyword>
<dbReference type="AlphaFoldDB" id="A0A940IE60"/>
<dbReference type="SMART" id="SM00327">
    <property type="entry name" value="VWA"/>
    <property type="match status" value="1"/>
</dbReference>
<evidence type="ECO:0000256" key="4">
    <source>
        <dbReference type="ARBA" id="ARBA00023136"/>
    </source>
</evidence>
<dbReference type="InterPro" id="IPR002035">
    <property type="entry name" value="VWF_A"/>
</dbReference>
<sequence length="341" mass="38027">MFRFHNPYMLYMLLLIPLLVALFIYGNLKQRRRLKEFGNPEILRGLMPNVSYVRPKIKFSILIIVLTLMIIAAARPQFGSKLNTDTVQGVEAMVLLDVSNSMLARDIQPNRLEYAKLMLSKIFDKMSNDRVGLIVFAGDAYIQLPLTSDNVSAKMFLSSINPDMVPRPGTAIGTAIDMAINSFGDKDNKSTGRTIILLTDGENHEDDAVAAARLAAQYGITVNVVGLGSPQGEPIPIDGTMSFKKDRDGKVVVSKLNEDMCRQVASAGHGIYVKADNSNGALRALTSEIDKMQKGELDSKIYSDYDDKFAIFAWIALFLLIVEFYMLNRQNGQLNRINWFD</sequence>
<dbReference type="InterPro" id="IPR036465">
    <property type="entry name" value="vWFA_dom_sf"/>
</dbReference>
<gene>
    <name evidence="7" type="ORF">IAC51_00030</name>
</gene>
<reference evidence="7" key="2">
    <citation type="journal article" date="2021" name="PeerJ">
        <title>Extensive microbial diversity within the chicken gut microbiome revealed by metagenomics and culture.</title>
        <authorList>
            <person name="Gilroy R."/>
            <person name="Ravi A."/>
            <person name="Getino M."/>
            <person name="Pursley I."/>
            <person name="Horton D.L."/>
            <person name="Alikhan N.F."/>
            <person name="Baker D."/>
            <person name="Gharbi K."/>
            <person name="Hall N."/>
            <person name="Watson M."/>
            <person name="Adriaenssens E.M."/>
            <person name="Foster-Nyarko E."/>
            <person name="Jarju S."/>
            <person name="Secka A."/>
            <person name="Antonio M."/>
            <person name="Oren A."/>
            <person name="Chaudhuri R.R."/>
            <person name="La Ragione R."/>
            <person name="Hildebrand F."/>
            <person name="Pallen M.J."/>
        </authorList>
    </citation>
    <scope>NUCLEOTIDE SEQUENCE</scope>
    <source>
        <strain evidence="7">3924</strain>
    </source>
</reference>
<dbReference type="Gene3D" id="3.40.50.410">
    <property type="entry name" value="von Willebrand factor, type A domain"/>
    <property type="match status" value="1"/>
</dbReference>
<feature type="transmembrane region" description="Helical" evidence="5">
    <location>
        <begin position="6"/>
        <end position="25"/>
    </location>
</feature>
<keyword evidence="4 5" id="KW-0472">Membrane</keyword>
<dbReference type="Pfam" id="PF07584">
    <property type="entry name" value="BatA"/>
    <property type="match status" value="1"/>
</dbReference>
<dbReference type="SUPFAM" id="SSF53300">
    <property type="entry name" value="vWA-like"/>
    <property type="match status" value="1"/>
</dbReference>
<feature type="transmembrane region" description="Helical" evidence="5">
    <location>
        <begin position="57"/>
        <end position="74"/>
    </location>
</feature>
<proteinExistence type="predicted"/>
<evidence type="ECO:0000313" key="7">
    <source>
        <dbReference type="EMBL" id="MBO8439021.1"/>
    </source>
</evidence>
<evidence type="ECO:0000256" key="3">
    <source>
        <dbReference type="ARBA" id="ARBA00022989"/>
    </source>
</evidence>
<feature type="domain" description="VWFA" evidence="6">
    <location>
        <begin position="91"/>
        <end position="289"/>
    </location>
</feature>
<evidence type="ECO:0000256" key="1">
    <source>
        <dbReference type="ARBA" id="ARBA00022475"/>
    </source>
</evidence>
<accession>A0A940IE60</accession>
<name>A0A940IE60_9BACT</name>
<evidence type="ECO:0000313" key="8">
    <source>
        <dbReference type="Proteomes" id="UP000712007"/>
    </source>
</evidence>
<keyword evidence="3 5" id="KW-1133">Transmembrane helix</keyword>
<evidence type="ECO:0000256" key="5">
    <source>
        <dbReference type="SAM" id="Phobius"/>
    </source>
</evidence>
<dbReference type="PANTHER" id="PTHR22550">
    <property type="entry name" value="SPORE GERMINATION PROTEIN"/>
    <property type="match status" value="1"/>
</dbReference>
<keyword evidence="1" id="KW-1003">Cell membrane</keyword>
<dbReference type="PANTHER" id="PTHR22550:SF5">
    <property type="entry name" value="LEUCINE ZIPPER PROTEIN 4"/>
    <property type="match status" value="1"/>
</dbReference>
<dbReference type="EMBL" id="JADIMV010000001">
    <property type="protein sequence ID" value="MBO8439021.1"/>
    <property type="molecule type" value="Genomic_DNA"/>
</dbReference>
<protein>
    <submittedName>
        <fullName evidence="7">VWA domain-containing protein</fullName>
    </submittedName>
</protein>
<organism evidence="7 8">
    <name type="scientific">Candidatus Aphodosoma intestinipullorum</name>
    <dbReference type="NCBI Taxonomy" id="2840674"/>
    <lineage>
        <taxon>Bacteria</taxon>
        <taxon>Pseudomonadati</taxon>
        <taxon>Bacteroidota</taxon>
        <taxon>Bacteroidia</taxon>
        <taxon>Bacteroidales</taxon>
        <taxon>Candidatus Aphodosoma</taxon>
    </lineage>
</organism>
<evidence type="ECO:0000259" key="6">
    <source>
        <dbReference type="PROSITE" id="PS50234"/>
    </source>
</evidence>